<evidence type="ECO:0000313" key="2">
    <source>
        <dbReference type="EMBL" id="GJS80364.1"/>
    </source>
</evidence>
<dbReference type="EMBL" id="BQNB010010665">
    <property type="protein sequence ID" value="GJS80364.1"/>
    <property type="molecule type" value="Genomic_DNA"/>
</dbReference>
<feature type="domain" description="Retrotransposon gag" evidence="1">
    <location>
        <begin position="45"/>
        <end position="112"/>
    </location>
</feature>
<accession>A0ABQ4YRA4</accession>
<protein>
    <submittedName>
        <fullName evidence="2">Zinc knuckle CX2CX4HX4C containing protein</fullName>
    </submittedName>
</protein>
<keyword evidence="3" id="KW-1185">Reference proteome</keyword>
<dbReference type="Proteomes" id="UP001151760">
    <property type="component" value="Unassembled WGS sequence"/>
</dbReference>
<proteinExistence type="predicted"/>
<dbReference type="PANTHER" id="PTHR33223:SF11">
    <property type="entry name" value="ELEMENT PROTEIN, PUTATIVE-RELATED"/>
    <property type="match status" value="1"/>
</dbReference>
<reference evidence="2" key="1">
    <citation type="journal article" date="2022" name="Int. J. Mol. Sci.">
        <title>Draft Genome of Tanacetum Coccineum: Genomic Comparison of Closely Related Tanacetum-Family Plants.</title>
        <authorList>
            <person name="Yamashiro T."/>
            <person name="Shiraishi A."/>
            <person name="Nakayama K."/>
            <person name="Satake H."/>
        </authorList>
    </citation>
    <scope>NUCLEOTIDE SEQUENCE</scope>
</reference>
<evidence type="ECO:0000313" key="3">
    <source>
        <dbReference type="Proteomes" id="UP001151760"/>
    </source>
</evidence>
<name>A0ABQ4YRA4_9ASTR</name>
<comment type="caution">
    <text evidence="2">The sequence shown here is derived from an EMBL/GenBank/DDBJ whole genome shotgun (WGS) entry which is preliminary data.</text>
</comment>
<evidence type="ECO:0000259" key="1">
    <source>
        <dbReference type="Pfam" id="PF03732"/>
    </source>
</evidence>
<reference evidence="2" key="2">
    <citation type="submission" date="2022-01" db="EMBL/GenBank/DDBJ databases">
        <authorList>
            <person name="Yamashiro T."/>
            <person name="Shiraishi A."/>
            <person name="Satake H."/>
            <person name="Nakayama K."/>
        </authorList>
    </citation>
    <scope>NUCLEOTIDE SEQUENCE</scope>
</reference>
<gene>
    <name evidence="2" type="ORF">Tco_0730245</name>
</gene>
<organism evidence="2 3">
    <name type="scientific">Tanacetum coccineum</name>
    <dbReference type="NCBI Taxonomy" id="301880"/>
    <lineage>
        <taxon>Eukaryota</taxon>
        <taxon>Viridiplantae</taxon>
        <taxon>Streptophyta</taxon>
        <taxon>Embryophyta</taxon>
        <taxon>Tracheophyta</taxon>
        <taxon>Spermatophyta</taxon>
        <taxon>Magnoliopsida</taxon>
        <taxon>eudicotyledons</taxon>
        <taxon>Gunneridae</taxon>
        <taxon>Pentapetalae</taxon>
        <taxon>asterids</taxon>
        <taxon>campanulids</taxon>
        <taxon>Asterales</taxon>
        <taxon>Asteraceae</taxon>
        <taxon>Asteroideae</taxon>
        <taxon>Anthemideae</taxon>
        <taxon>Anthemidinae</taxon>
        <taxon>Tanacetum</taxon>
    </lineage>
</organism>
<sequence>MRELKEDTFSGNKDEDVHDHIDRVLNIVGLFNILGVSKDAVMVRVFPFTLTGSAKRWVDRLALGTINTWDLLKKAFIYCPPSMTAKQLEDIHNFNQEGDESLYQAWEQYNDLL</sequence>
<dbReference type="InterPro" id="IPR005162">
    <property type="entry name" value="Retrotrans_gag_dom"/>
</dbReference>
<dbReference type="Pfam" id="PF03732">
    <property type="entry name" value="Retrotrans_gag"/>
    <property type="match status" value="1"/>
</dbReference>
<dbReference type="PANTHER" id="PTHR33223">
    <property type="entry name" value="CCHC-TYPE DOMAIN-CONTAINING PROTEIN"/>
    <property type="match status" value="1"/>
</dbReference>